<evidence type="ECO:0000256" key="1">
    <source>
        <dbReference type="ARBA" id="ARBA00023125"/>
    </source>
</evidence>
<dbReference type="RefSeq" id="WP_008330147.1">
    <property type="nucleotide sequence ID" value="NZ_CH902578.1"/>
</dbReference>
<dbReference type="Proteomes" id="UP000002931">
    <property type="component" value="Unassembled WGS sequence"/>
</dbReference>
<dbReference type="SUPFAM" id="SSF53474">
    <property type="entry name" value="alpha/beta-Hydrolases"/>
    <property type="match status" value="1"/>
</dbReference>
<dbReference type="Pfam" id="PF12146">
    <property type="entry name" value="Hydrolase_4"/>
    <property type="match status" value="1"/>
</dbReference>
<dbReference type="OrthoDB" id="9793083at2"/>
<protein>
    <submittedName>
        <fullName evidence="4">Adenylate/guanylate cyclase/hydrolase, alpha/beta fold family protein</fullName>
    </submittedName>
</protein>
<reference evidence="4 5" key="1">
    <citation type="journal article" date="2010" name="J. Bacteriol.">
        <title>Genome sequences of Pelagibaca bermudensis HTCC2601T and Maritimibacter alkaliphilus HTCC2654T, the type strains of two marine Roseobacter genera.</title>
        <authorList>
            <person name="Thrash J.C."/>
            <person name="Cho J.C."/>
            <person name="Ferriera S."/>
            <person name="Johnson J."/>
            <person name="Vergin K.L."/>
            <person name="Giovannoni S.J."/>
        </authorList>
    </citation>
    <scope>NUCLEOTIDE SEQUENCE [LARGE SCALE GENOMIC DNA]</scope>
    <source>
        <strain evidence="4 5">HTCC2654</strain>
    </source>
</reference>
<dbReference type="PANTHER" id="PTHR43433">
    <property type="entry name" value="HYDROLASE, ALPHA/BETA FOLD FAMILY PROTEIN"/>
    <property type="match status" value="1"/>
</dbReference>
<evidence type="ECO:0000259" key="3">
    <source>
        <dbReference type="PROSITE" id="PS51755"/>
    </source>
</evidence>
<dbReference type="eggNOG" id="COG3710">
    <property type="taxonomic scope" value="Bacteria"/>
</dbReference>
<keyword evidence="4" id="KW-0378">Hydrolase</keyword>
<evidence type="ECO:0000313" key="4">
    <source>
        <dbReference type="EMBL" id="EAQ11885.1"/>
    </source>
</evidence>
<dbReference type="InterPro" id="IPR022742">
    <property type="entry name" value="Hydrolase_4"/>
</dbReference>
<dbReference type="AlphaFoldDB" id="A3VIF4"/>
<dbReference type="GO" id="GO:0006355">
    <property type="term" value="P:regulation of DNA-templated transcription"/>
    <property type="evidence" value="ECO:0007669"/>
    <property type="project" value="InterPro"/>
</dbReference>
<evidence type="ECO:0000256" key="2">
    <source>
        <dbReference type="PROSITE-ProRule" id="PRU01091"/>
    </source>
</evidence>
<dbReference type="CDD" id="cd00383">
    <property type="entry name" value="trans_reg_C"/>
    <property type="match status" value="1"/>
</dbReference>
<feature type="DNA-binding region" description="OmpR/PhoB-type" evidence="2">
    <location>
        <begin position="1"/>
        <end position="98"/>
    </location>
</feature>
<dbReference type="SMART" id="SM00862">
    <property type="entry name" value="Trans_reg_C"/>
    <property type="match status" value="1"/>
</dbReference>
<name>A3VIF4_9RHOB</name>
<dbReference type="PANTHER" id="PTHR43433:SF8">
    <property type="entry name" value="BIFUNCTIONAL LIPASE_ADENYLATE CYCLASE LIPJ"/>
    <property type="match status" value="1"/>
</dbReference>
<dbReference type="GO" id="GO:0000160">
    <property type="term" value="P:phosphorelay signal transduction system"/>
    <property type="evidence" value="ECO:0007669"/>
    <property type="project" value="InterPro"/>
</dbReference>
<dbReference type="InterPro" id="IPR050471">
    <property type="entry name" value="AB_hydrolase"/>
</dbReference>
<dbReference type="SUPFAM" id="SSF46894">
    <property type="entry name" value="C-terminal effector domain of the bipartite response regulators"/>
    <property type="match status" value="1"/>
</dbReference>
<evidence type="ECO:0000313" key="5">
    <source>
        <dbReference type="Proteomes" id="UP000002931"/>
    </source>
</evidence>
<sequence length="393" mass="42726">MALCFGTCEIDTDAHEFRRDGSVIALEPQVFDLLVLFASNPGLLIGRDRLIDEIWNGRIVSDAAISSRINAVRRAVGDDGARQMVLQTVPRRGFRFVAQVENAQLKARETQPGERQAIRIATSQDGTRIAFATSGAGPVLLRAGHFLTHLERDWGSPVWRPMLDRLATGRRLVRYDQRGTGLSDQRPPTLTLDAMVADLTAVADAAGADRAPIFAASQGVPVAIAFAAACPDRVSRLVLYGGFCTGRRVGANEAERARADAVLTLLREGWGQHGSAFATAFATLYMPDADQEKIASMTEMQLASANPDMAAALRMAIDGFDVRELLSQVQAPTLVLHMQDDAVQPCEQARQIASGIPGAELRIFEGRNHVPLPGRPEWDAIMDATDEFLDRTL</sequence>
<dbReference type="HOGENOM" id="CLU_690310_0_0_5"/>
<comment type="caution">
    <text evidence="4">The sequence shown here is derived from an EMBL/GenBank/DDBJ whole genome shotgun (WGS) entry which is preliminary data.</text>
</comment>
<feature type="domain" description="OmpR/PhoB-type" evidence="3">
    <location>
        <begin position="1"/>
        <end position="98"/>
    </location>
</feature>
<dbReference type="GO" id="GO:0003677">
    <property type="term" value="F:DNA binding"/>
    <property type="evidence" value="ECO:0007669"/>
    <property type="project" value="UniProtKB-UniRule"/>
</dbReference>
<keyword evidence="5" id="KW-1185">Reference proteome</keyword>
<dbReference type="InterPro" id="IPR000073">
    <property type="entry name" value="AB_hydrolase_1"/>
</dbReference>
<dbReference type="PROSITE" id="PS51755">
    <property type="entry name" value="OMPR_PHOB"/>
    <property type="match status" value="1"/>
</dbReference>
<dbReference type="eggNOG" id="COG2267">
    <property type="taxonomic scope" value="Bacteria"/>
</dbReference>
<proteinExistence type="predicted"/>
<dbReference type="ESTHER" id="9rhob-a3vif4">
    <property type="family name" value="6_AlphaBeta_hydrolase"/>
</dbReference>
<dbReference type="Pfam" id="PF00486">
    <property type="entry name" value="Trans_reg_C"/>
    <property type="match status" value="1"/>
</dbReference>
<gene>
    <name evidence="4" type="ORF">RB2654_07381</name>
</gene>
<organism evidence="4 5">
    <name type="scientific">Maritimibacter alkaliphilus HTCC2654</name>
    <dbReference type="NCBI Taxonomy" id="314271"/>
    <lineage>
        <taxon>Bacteria</taxon>
        <taxon>Pseudomonadati</taxon>
        <taxon>Pseudomonadota</taxon>
        <taxon>Alphaproteobacteria</taxon>
        <taxon>Rhodobacterales</taxon>
        <taxon>Roseobacteraceae</taxon>
        <taxon>Maritimibacter</taxon>
    </lineage>
</organism>
<dbReference type="Gene3D" id="1.10.10.10">
    <property type="entry name" value="Winged helix-like DNA-binding domain superfamily/Winged helix DNA-binding domain"/>
    <property type="match status" value="1"/>
</dbReference>
<dbReference type="Gene3D" id="3.40.50.1820">
    <property type="entry name" value="alpha/beta hydrolase"/>
    <property type="match status" value="1"/>
</dbReference>
<accession>A3VIF4</accession>
<dbReference type="InterPro" id="IPR029058">
    <property type="entry name" value="AB_hydrolase_fold"/>
</dbReference>
<dbReference type="STRING" id="314271.RB2654_07381"/>
<keyword evidence="1 2" id="KW-0238">DNA-binding</keyword>
<dbReference type="PRINTS" id="PR00111">
    <property type="entry name" value="ABHYDROLASE"/>
</dbReference>
<dbReference type="InterPro" id="IPR016032">
    <property type="entry name" value="Sig_transdc_resp-reg_C-effctor"/>
</dbReference>
<dbReference type="InterPro" id="IPR036388">
    <property type="entry name" value="WH-like_DNA-bd_sf"/>
</dbReference>
<dbReference type="GO" id="GO:0016787">
    <property type="term" value="F:hydrolase activity"/>
    <property type="evidence" value="ECO:0007669"/>
    <property type="project" value="UniProtKB-KW"/>
</dbReference>
<dbReference type="InterPro" id="IPR001867">
    <property type="entry name" value="OmpR/PhoB-type_DNA-bd"/>
</dbReference>
<dbReference type="EMBL" id="AAMT01000011">
    <property type="protein sequence ID" value="EAQ11885.1"/>
    <property type="molecule type" value="Genomic_DNA"/>
</dbReference>